<gene>
    <name evidence="2" type="ORF">BCR33DRAFT_844814</name>
</gene>
<keyword evidence="1" id="KW-1133">Transmembrane helix</keyword>
<name>A0A1Y2D307_9FUNG</name>
<feature type="transmembrane region" description="Helical" evidence="1">
    <location>
        <begin position="124"/>
        <end position="143"/>
    </location>
</feature>
<feature type="transmembrane region" description="Helical" evidence="1">
    <location>
        <begin position="155"/>
        <end position="179"/>
    </location>
</feature>
<reference evidence="2 3" key="1">
    <citation type="submission" date="2016-07" db="EMBL/GenBank/DDBJ databases">
        <title>Pervasive Adenine N6-methylation of Active Genes in Fungi.</title>
        <authorList>
            <consortium name="DOE Joint Genome Institute"/>
            <person name="Mondo S.J."/>
            <person name="Dannebaum R.O."/>
            <person name="Kuo R.C."/>
            <person name="Labutti K."/>
            <person name="Haridas S."/>
            <person name="Kuo A."/>
            <person name="Salamov A."/>
            <person name="Ahrendt S.R."/>
            <person name="Lipzen A."/>
            <person name="Sullivan W."/>
            <person name="Andreopoulos W.B."/>
            <person name="Clum A."/>
            <person name="Lindquist E."/>
            <person name="Daum C."/>
            <person name="Ramamoorthy G.K."/>
            <person name="Gryganskyi A."/>
            <person name="Culley D."/>
            <person name="Magnuson J.K."/>
            <person name="James T.Y."/>
            <person name="O'Malley M.A."/>
            <person name="Stajich J.E."/>
            <person name="Spatafora J.W."/>
            <person name="Visel A."/>
            <person name="Grigoriev I.V."/>
        </authorList>
    </citation>
    <scope>NUCLEOTIDE SEQUENCE [LARGE SCALE GENOMIC DNA]</scope>
    <source>
        <strain evidence="2 3">JEL800</strain>
    </source>
</reference>
<keyword evidence="1" id="KW-0812">Transmembrane</keyword>
<feature type="transmembrane region" description="Helical" evidence="1">
    <location>
        <begin position="228"/>
        <end position="249"/>
    </location>
</feature>
<feature type="transmembrane region" description="Helical" evidence="1">
    <location>
        <begin position="83"/>
        <end position="104"/>
    </location>
</feature>
<proteinExistence type="predicted"/>
<dbReference type="Proteomes" id="UP000193642">
    <property type="component" value="Unassembled WGS sequence"/>
</dbReference>
<evidence type="ECO:0000313" key="3">
    <source>
        <dbReference type="Proteomes" id="UP000193642"/>
    </source>
</evidence>
<evidence type="ECO:0000256" key="1">
    <source>
        <dbReference type="SAM" id="Phobius"/>
    </source>
</evidence>
<organism evidence="2 3">
    <name type="scientific">Rhizoclosmatium globosum</name>
    <dbReference type="NCBI Taxonomy" id="329046"/>
    <lineage>
        <taxon>Eukaryota</taxon>
        <taxon>Fungi</taxon>
        <taxon>Fungi incertae sedis</taxon>
        <taxon>Chytridiomycota</taxon>
        <taxon>Chytridiomycota incertae sedis</taxon>
        <taxon>Chytridiomycetes</taxon>
        <taxon>Chytridiales</taxon>
        <taxon>Chytriomycetaceae</taxon>
        <taxon>Rhizoclosmatium</taxon>
    </lineage>
</organism>
<dbReference type="OrthoDB" id="2167210at2759"/>
<keyword evidence="3" id="KW-1185">Reference proteome</keyword>
<keyword evidence="1" id="KW-0472">Membrane</keyword>
<dbReference type="EMBL" id="MCGO01000001">
    <property type="protein sequence ID" value="ORY53496.1"/>
    <property type="molecule type" value="Genomic_DNA"/>
</dbReference>
<feature type="transmembrane region" description="Helical" evidence="1">
    <location>
        <begin position="42"/>
        <end position="63"/>
    </location>
</feature>
<comment type="caution">
    <text evidence="2">The sequence shown here is derived from an EMBL/GenBank/DDBJ whole genome shotgun (WGS) entry which is preliminary data.</text>
</comment>
<protein>
    <submittedName>
        <fullName evidence="2">Uncharacterized protein</fullName>
    </submittedName>
</protein>
<feature type="transmembrane region" description="Helical" evidence="1">
    <location>
        <begin position="199"/>
        <end position="222"/>
    </location>
</feature>
<feature type="transmembrane region" description="Helical" evidence="1">
    <location>
        <begin position="6"/>
        <end position="30"/>
    </location>
</feature>
<sequence>MLILPSIILCSIATSISILLIFYIIYFIVVYEFLLVSKDFTWKAFASLFNVLIITGNFASAGFSISIGTQRFYAEVGSPLSKAMGILSGFMFALLQYCYLRYTWARGSDIVRRQFKFVFSGMRLFLKLVPVLLMAECAATALYSLEPLSTRYIPIYFGIHGVTGFVIVVFDGVMLGSFIQFLRTTHLEDEPASKDFLMICWYGIGSMILCFFMVAVFAGVATVKKLEVINFMFSIITLLMSLVFFMLSLMKIRVIHQSRASSARSASMATTKQPLTKTNNAP</sequence>
<evidence type="ECO:0000313" key="2">
    <source>
        <dbReference type="EMBL" id="ORY53496.1"/>
    </source>
</evidence>
<dbReference type="AlphaFoldDB" id="A0A1Y2D307"/>
<accession>A0A1Y2D307</accession>